<dbReference type="SUPFAM" id="SSF81383">
    <property type="entry name" value="F-box domain"/>
    <property type="match status" value="1"/>
</dbReference>
<dbReference type="Pfam" id="PF12937">
    <property type="entry name" value="F-box-like"/>
    <property type="match status" value="1"/>
</dbReference>
<protein>
    <submittedName>
        <fullName evidence="2">3621_t:CDS:1</fullName>
    </submittedName>
</protein>
<dbReference type="Proteomes" id="UP000789706">
    <property type="component" value="Unassembled WGS sequence"/>
</dbReference>
<keyword evidence="3" id="KW-1185">Reference proteome</keyword>
<dbReference type="EMBL" id="CAJVPK010000256">
    <property type="protein sequence ID" value="CAG8484148.1"/>
    <property type="molecule type" value="Genomic_DNA"/>
</dbReference>
<evidence type="ECO:0000313" key="2">
    <source>
        <dbReference type="EMBL" id="CAG8484148.1"/>
    </source>
</evidence>
<reference evidence="2" key="1">
    <citation type="submission" date="2021-06" db="EMBL/GenBank/DDBJ databases">
        <authorList>
            <person name="Kallberg Y."/>
            <person name="Tangrot J."/>
            <person name="Rosling A."/>
        </authorList>
    </citation>
    <scope>NUCLEOTIDE SEQUENCE</scope>
    <source>
        <strain evidence="2">AZ414A</strain>
    </source>
</reference>
<sequence>MNSEAPKSKKIKSKDIKMASYVSTKTAESSSCATTDSTNSRTMTQTTTQEAIAITIPPEIFIKICEHLSPEDLLSLTGVCRRFRGFLCSPQSSITQDIWRTSRVNFLPGLQLPPPEGMYEEEYIRFGKLLTRCQYCKSRKMVKVYWQFQVRCCQECLLKNTTAIAKDHNWMADAIQTGLCYVRHINQILFWTPEFKSSYKEFEAIGGNHYLTWTSNRKEKRIPTVSALGVDVDPRQFSLSQIRITGTRSSVSSAVSALQHFSHIDTLDIMIMDSP</sequence>
<dbReference type="Gene3D" id="1.20.1280.50">
    <property type="match status" value="1"/>
</dbReference>
<accession>A0A9N8ZEK6</accession>
<evidence type="ECO:0000313" key="3">
    <source>
        <dbReference type="Proteomes" id="UP000789706"/>
    </source>
</evidence>
<gene>
    <name evidence="2" type="ORF">DEBURN_LOCUS3823</name>
</gene>
<evidence type="ECO:0000259" key="1">
    <source>
        <dbReference type="PROSITE" id="PS50181"/>
    </source>
</evidence>
<dbReference type="OrthoDB" id="2322499at2759"/>
<name>A0A9N8ZEK6_9GLOM</name>
<feature type="domain" description="F-box" evidence="1">
    <location>
        <begin position="50"/>
        <end position="102"/>
    </location>
</feature>
<dbReference type="SMART" id="SM00256">
    <property type="entry name" value="FBOX"/>
    <property type="match status" value="1"/>
</dbReference>
<dbReference type="InterPro" id="IPR001810">
    <property type="entry name" value="F-box_dom"/>
</dbReference>
<dbReference type="PROSITE" id="PS50181">
    <property type="entry name" value="FBOX"/>
    <property type="match status" value="1"/>
</dbReference>
<dbReference type="InterPro" id="IPR036047">
    <property type="entry name" value="F-box-like_dom_sf"/>
</dbReference>
<proteinExistence type="predicted"/>
<organism evidence="2 3">
    <name type="scientific">Diversispora eburnea</name>
    <dbReference type="NCBI Taxonomy" id="1213867"/>
    <lineage>
        <taxon>Eukaryota</taxon>
        <taxon>Fungi</taxon>
        <taxon>Fungi incertae sedis</taxon>
        <taxon>Mucoromycota</taxon>
        <taxon>Glomeromycotina</taxon>
        <taxon>Glomeromycetes</taxon>
        <taxon>Diversisporales</taxon>
        <taxon>Diversisporaceae</taxon>
        <taxon>Diversispora</taxon>
    </lineage>
</organism>
<comment type="caution">
    <text evidence="2">The sequence shown here is derived from an EMBL/GenBank/DDBJ whole genome shotgun (WGS) entry which is preliminary data.</text>
</comment>
<dbReference type="AlphaFoldDB" id="A0A9N8ZEK6"/>
<dbReference type="CDD" id="cd09917">
    <property type="entry name" value="F-box_SF"/>
    <property type="match status" value="1"/>
</dbReference>